<dbReference type="InterPro" id="IPR036388">
    <property type="entry name" value="WH-like_DNA-bd_sf"/>
</dbReference>
<keyword evidence="1 5" id="KW-0489">Methyltransferase</keyword>
<organism evidence="5 6">
    <name type="scientific">Archangium minus</name>
    <dbReference type="NCBI Taxonomy" id="83450"/>
    <lineage>
        <taxon>Bacteria</taxon>
        <taxon>Pseudomonadati</taxon>
        <taxon>Myxococcota</taxon>
        <taxon>Myxococcia</taxon>
        <taxon>Myxococcales</taxon>
        <taxon>Cystobacterineae</taxon>
        <taxon>Archangiaceae</taxon>
        <taxon>Archangium</taxon>
    </lineage>
</organism>
<dbReference type="PROSITE" id="PS51683">
    <property type="entry name" value="SAM_OMT_II"/>
    <property type="match status" value="1"/>
</dbReference>
<dbReference type="GO" id="GO:0008168">
    <property type="term" value="F:methyltransferase activity"/>
    <property type="evidence" value="ECO:0007669"/>
    <property type="project" value="UniProtKB-KW"/>
</dbReference>
<gene>
    <name evidence="5" type="ORF">F0U60_37770</name>
</gene>
<evidence type="ECO:0000313" key="5">
    <source>
        <dbReference type="EMBL" id="WNG49233.1"/>
    </source>
</evidence>
<sequence length="347" mass="37496">MIDATRPPITDPTPIFDFYRGSAGTELLTAAVSHFGVFERLARAPRRFEELRAELHLAERPAVVLVTALRAFGLLAPDAEGRLALTPQAREHLVPGAPFDISGYIGLSAKAPGVVELVERLKTNRPAGTVPSQDGASFIYREGLESAMEKEQSARMLTLSLAGQAKNVAPVLAARYPLPEARVLLDVGGGTGLYAIAWLLRHPTLQAIVWDRPEVLKVATEIAAAHGVAERLKCVPGDMFTDPVPQADVILLSNVLHDWDVPQNRTLIRRCAEALPPGGSLLVHDVFLNDAFDGPLPVALYSAVLFSLTEGRAYSTAEYRSWLREAGLESGEVVPTLVHCGVLPARK</sequence>
<dbReference type="PANTHER" id="PTHR43712">
    <property type="entry name" value="PUTATIVE (AFU_ORTHOLOGUE AFUA_4G14580)-RELATED"/>
    <property type="match status" value="1"/>
</dbReference>
<dbReference type="PANTHER" id="PTHR43712:SF2">
    <property type="entry name" value="O-METHYLTRANSFERASE CICE"/>
    <property type="match status" value="1"/>
</dbReference>
<evidence type="ECO:0000313" key="6">
    <source>
        <dbReference type="Proteomes" id="UP001611383"/>
    </source>
</evidence>
<dbReference type="Pfam" id="PF00891">
    <property type="entry name" value="Methyltransf_2"/>
    <property type="match status" value="1"/>
</dbReference>
<evidence type="ECO:0000259" key="4">
    <source>
        <dbReference type="Pfam" id="PF00891"/>
    </source>
</evidence>
<name>A0ABY9X1H9_9BACT</name>
<dbReference type="GO" id="GO:0032259">
    <property type="term" value="P:methylation"/>
    <property type="evidence" value="ECO:0007669"/>
    <property type="project" value="UniProtKB-KW"/>
</dbReference>
<dbReference type="RefSeq" id="WP_395806913.1">
    <property type="nucleotide sequence ID" value="NZ_CP043494.1"/>
</dbReference>
<feature type="domain" description="O-methyltransferase C-terminal" evidence="4">
    <location>
        <begin position="169"/>
        <end position="328"/>
    </location>
</feature>
<dbReference type="InterPro" id="IPR001077">
    <property type="entry name" value="COMT_C"/>
</dbReference>
<dbReference type="SUPFAM" id="SSF46785">
    <property type="entry name" value="Winged helix' DNA-binding domain"/>
    <property type="match status" value="1"/>
</dbReference>
<keyword evidence="6" id="KW-1185">Reference proteome</keyword>
<dbReference type="SUPFAM" id="SSF53335">
    <property type="entry name" value="S-adenosyl-L-methionine-dependent methyltransferases"/>
    <property type="match status" value="1"/>
</dbReference>
<dbReference type="InterPro" id="IPR036390">
    <property type="entry name" value="WH_DNA-bd_sf"/>
</dbReference>
<dbReference type="InterPro" id="IPR016461">
    <property type="entry name" value="COMT-like"/>
</dbReference>
<accession>A0ABY9X1H9</accession>
<evidence type="ECO:0000256" key="2">
    <source>
        <dbReference type="ARBA" id="ARBA00022679"/>
    </source>
</evidence>
<dbReference type="Gene3D" id="3.40.50.150">
    <property type="entry name" value="Vaccinia Virus protein VP39"/>
    <property type="match status" value="1"/>
</dbReference>
<reference evidence="5 6" key="1">
    <citation type="submission" date="2019-08" db="EMBL/GenBank/DDBJ databases">
        <title>Archangium and Cystobacter genomes.</title>
        <authorList>
            <person name="Chen I.-C.K."/>
            <person name="Wielgoss S."/>
        </authorList>
    </citation>
    <scope>NUCLEOTIDE SEQUENCE [LARGE SCALE GENOMIC DNA]</scope>
    <source>
        <strain evidence="5 6">Cbm 6</strain>
    </source>
</reference>
<dbReference type="CDD" id="cd02440">
    <property type="entry name" value="AdoMet_MTases"/>
    <property type="match status" value="1"/>
</dbReference>
<proteinExistence type="predicted"/>
<dbReference type="InterPro" id="IPR029063">
    <property type="entry name" value="SAM-dependent_MTases_sf"/>
</dbReference>
<dbReference type="EMBL" id="CP043494">
    <property type="protein sequence ID" value="WNG49233.1"/>
    <property type="molecule type" value="Genomic_DNA"/>
</dbReference>
<evidence type="ECO:0000256" key="3">
    <source>
        <dbReference type="ARBA" id="ARBA00022691"/>
    </source>
</evidence>
<protein>
    <submittedName>
        <fullName evidence="5">Methyltransferase domain-containing protein</fullName>
    </submittedName>
</protein>
<keyword evidence="2" id="KW-0808">Transferase</keyword>
<dbReference type="Gene3D" id="1.10.10.10">
    <property type="entry name" value="Winged helix-like DNA-binding domain superfamily/Winged helix DNA-binding domain"/>
    <property type="match status" value="1"/>
</dbReference>
<evidence type="ECO:0000256" key="1">
    <source>
        <dbReference type="ARBA" id="ARBA00022603"/>
    </source>
</evidence>
<keyword evidence="3" id="KW-0949">S-adenosyl-L-methionine</keyword>
<dbReference type="Proteomes" id="UP001611383">
    <property type="component" value="Chromosome"/>
</dbReference>